<keyword evidence="6 12" id="KW-0418">Kinase</keyword>
<dbReference type="InterPro" id="IPR005467">
    <property type="entry name" value="His_kinase_dom"/>
</dbReference>
<feature type="transmembrane region" description="Helical" evidence="10">
    <location>
        <begin position="115"/>
        <end position="135"/>
    </location>
</feature>
<dbReference type="Pfam" id="PF05231">
    <property type="entry name" value="MASE1"/>
    <property type="match status" value="1"/>
</dbReference>
<evidence type="ECO:0000256" key="5">
    <source>
        <dbReference type="ARBA" id="ARBA00022692"/>
    </source>
</evidence>
<name>A0A068QUV1_9GAMM</name>
<keyword evidence="4 12" id="KW-0808">Transferase</keyword>
<dbReference type="InterPro" id="IPR036890">
    <property type="entry name" value="HATPase_C_sf"/>
</dbReference>
<evidence type="ECO:0000256" key="7">
    <source>
        <dbReference type="ARBA" id="ARBA00022989"/>
    </source>
</evidence>
<dbReference type="EMBL" id="VNHN01000093">
    <property type="protein sequence ID" value="TYO96703.1"/>
    <property type="molecule type" value="Genomic_DNA"/>
</dbReference>
<evidence type="ECO:0000259" key="11">
    <source>
        <dbReference type="PROSITE" id="PS50109"/>
    </source>
</evidence>
<feature type="transmembrane region" description="Helical" evidence="10">
    <location>
        <begin position="80"/>
        <end position="103"/>
    </location>
</feature>
<dbReference type="GO" id="GO:0046983">
    <property type="term" value="F:protein dimerization activity"/>
    <property type="evidence" value="ECO:0007669"/>
    <property type="project" value="InterPro"/>
</dbReference>
<keyword evidence="15" id="KW-1185">Reference proteome</keyword>
<dbReference type="RefSeq" id="WP_045972165.1">
    <property type="nucleotide sequence ID" value="NZ_CAWMED010000001.1"/>
</dbReference>
<evidence type="ECO:0000256" key="1">
    <source>
        <dbReference type="ARBA" id="ARBA00004651"/>
    </source>
</evidence>
<dbReference type="PROSITE" id="PS50109">
    <property type="entry name" value="HIS_KIN"/>
    <property type="match status" value="1"/>
</dbReference>
<evidence type="ECO:0000256" key="9">
    <source>
        <dbReference type="ARBA" id="ARBA00023136"/>
    </source>
</evidence>
<feature type="transmembrane region" description="Helical" evidence="10">
    <location>
        <begin position="39"/>
        <end position="60"/>
    </location>
</feature>
<dbReference type="EMBL" id="FO704550">
    <property type="protein sequence ID" value="CDG18767.1"/>
    <property type="molecule type" value="Genomic_DNA"/>
</dbReference>
<dbReference type="InterPro" id="IPR003594">
    <property type="entry name" value="HATPase_dom"/>
</dbReference>
<dbReference type="InterPro" id="IPR050482">
    <property type="entry name" value="Sensor_HK_TwoCompSys"/>
</dbReference>
<feature type="transmembrane region" description="Helical" evidence="10">
    <location>
        <begin position="211"/>
        <end position="229"/>
    </location>
</feature>
<dbReference type="PANTHER" id="PTHR24421">
    <property type="entry name" value="NITRATE/NITRITE SENSOR PROTEIN NARX-RELATED"/>
    <property type="match status" value="1"/>
</dbReference>
<dbReference type="Pfam" id="PF07730">
    <property type="entry name" value="HisKA_3"/>
    <property type="match status" value="1"/>
</dbReference>
<dbReference type="Proteomes" id="UP000324170">
    <property type="component" value="Unassembled WGS sequence"/>
</dbReference>
<comment type="subcellular location">
    <subcellularLocation>
        <location evidence="1">Cell membrane</location>
        <topology evidence="1">Multi-pass membrane protein</topology>
    </subcellularLocation>
</comment>
<feature type="transmembrane region" description="Helical" evidence="10">
    <location>
        <begin position="6"/>
        <end position="32"/>
    </location>
</feature>
<proteinExistence type="predicted"/>
<evidence type="ECO:0000256" key="8">
    <source>
        <dbReference type="ARBA" id="ARBA00023012"/>
    </source>
</evidence>
<evidence type="ECO:0000313" key="12">
    <source>
        <dbReference type="EMBL" id="CDG18767.1"/>
    </source>
</evidence>
<dbReference type="Gene3D" id="3.30.565.10">
    <property type="entry name" value="Histidine kinase-like ATPase, C-terminal domain"/>
    <property type="match status" value="1"/>
</dbReference>
<feature type="domain" description="Histidine kinase" evidence="11">
    <location>
        <begin position="329"/>
        <end position="520"/>
    </location>
</feature>
<dbReference type="Pfam" id="PF02518">
    <property type="entry name" value="HATPase_c"/>
    <property type="match status" value="1"/>
</dbReference>
<reference evidence="12 14" key="1">
    <citation type="submission" date="2013-07" db="EMBL/GenBank/DDBJ databases">
        <authorList>
            <person name="Genoscope - CEA"/>
        </authorList>
    </citation>
    <scope>NUCLEOTIDE SEQUENCE [LARGE SCALE GENOMIC DNA]</scope>
    <source>
        <strain evidence="12">FRM16</strain>
        <strain evidence="14">FRM16 / DSM 17909</strain>
    </source>
</reference>
<evidence type="ECO:0000256" key="10">
    <source>
        <dbReference type="SAM" id="Phobius"/>
    </source>
</evidence>
<protein>
    <submittedName>
        <fullName evidence="12">Two-component sensor histidine kinase uhpb, phosphorylates uhpa</fullName>
        <ecNumber evidence="12">2.7.3.-</ecNumber>
    </submittedName>
    <submittedName>
        <fullName evidence="13">Two-component system sensor histidine kinase UhpB</fullName>
    </submittedName>
</protein>
<dbReference type="GO" id="GO:0000155">
    <property type="term" value="F:phosphorelay sensor kinase activity"/>
    <property type="evidence" value="ECO:0007669"/>
    <property type="project" value="InterPro"/>
</dbReference>
<feature type="transmembrane region" description="Helical" evidence="10">
    <location>
        <begin position="141"/>
        <end position="164"/>
    </location>
</feature>
<dbReference type="HOGENOM" id="CLU_041023_0_0_6"/>
<dbReference type="KEGG" id="xdo:XDD1_3068"/>
<evidence type="ECO:0000256" key="3">
    <source>
        <dbReference type="ARBA" id="ARBA00022553"/>
    </source>
</evidence>
<evidence type="ECO:0000313" key="14">
    <source>
        <dbReference type="Proteomes" id="UP000032721"/>
    </source>
</evidence>
<dbReference type="Proteomes" id="UP000032721">
    <property type="component" value="Chromosome"/>
</dbReference>
<keyword evidence="3" id="KW-0597">Phosphoprotein</keyword>
<dbReference type="Gene3D" id="1.20.5.1930">
    <property type="match status" value="1"/>
</dbReference>
<dbReference type="SMART" id="SM00387">
    <property type="entry name" value="HATPase_c"/>
    <property type="match status" value="1"/>
</dbReference>
<evidence type="ECO:0000256" key="2">
    <source>
        <dbReference type="ARBA" id="ARBA00022475"/>
    </source>
</evidence>
<gene>
    <name evidence="12" type="primary">uhpB</name>
    <name evidence="13" type="ORF">LY16_03439</name>
    <name evidence="12" type="ORF">XDD1_3068</name>
</gene>
<evidence type="ECO:0000256" key="6">
    <source>
        <dbReference type="ARBA" id="ARBA00022777"/>
    </source>
</evidence>
<dbReference type="GO" id="GO:0005886">
    <property type="term" value="C:plasma membrane"/>
    <property type="evidence" value="ECO:0007669"/>
    <property type="project" value="UniProtKB-SubCell"/>
</dbReference>
<dbReference type="CDD" id="cd16917">
    <property type="entry name" value="HATPase_UhpB-NarQ-NarX-like"/>
    <property type="match status" value="1"/>
</dbReference>
<keyword evidence="9 10" id="KW-0472">Membrane</keyword>
<evidence type="ECO:0000256" key="4">
    <source>
        <dbReference type="ARBA" id="ARBA00022679"/>
    </source>
</evidence>
<dbReference type="PANTHER" id="PTHR24421:SF58">
    <property type="entry name" value="SIGNAL TRANSDUCTION HISTIDINE-PROTEIN KINASE_PHOSPHATASE UHPB"/>
    <property type="match status" value="1"/>
</dbReference>
<accession>A0A068QUV1</accession>
<evidence type="ECO:0000313" key="13">
    <source>
        <dbReference type="EMBL" id="TYO96703.1"/>
    </source>
</evidence>
<evidence type="ECO:0000313" key="15">
    <source>
        <dbReference type="Proteomes" id="UP000324170"/>
    </source>
</evidence>
<dbReference type="SUPFAM" id="SSF55874">
    <property type="entry name" value="ATPase domain of HSP90 chaperone/DNA topoisomerase II/histidine kinase"/>
    <property type="match status" value="1"/>
</dbReference>
<dbReference type="AlphaFoldDB" id="A0A068QUV1"/>
<dbReference type="OrthoDB" id="9797605at2"/>
<organism evidence="12 14">
    <name type="scientific">Xenorhabdus doucetiae</name>
    <dbReference type="NCBI Taxonomy" id="351671"/>
    <lineage>
        <taxon>Bacteria</taxon>
        <taxon>Pseudomonadati</taxon>
        <taxon>Pseudomonadota</taxon>
        <taxon>Gammaproteobacteria</taxon>
        <taxon>Enterobacterales</taxon>
        <taxon>Morganellaceae</taxon>
        <taxon>Xenorhabdus</taxon>
    </lineage>
</organism>
<sequence>MNEKFLFILQSLFLCLFYSLIWISLWVISFYFHNSGLQATLFLPQGIRLVFMILLGRRYLPILLVSETSILLWLKSEQLIIYPIILISPFISVITALAIQKIWWNYSLYWQQLSILLAGVIINSLLQILFLSVSLPDKISFIFLSSLTGGVLLSPFVYLIYVYLYEKYWKNQHTKADISDPQLRTSLLMWCFLFSLLGISGQYLLSSEIEWLLSILVFIPNIVMAYRYGWQGGVLSALLGSLLVTSARQFNGSFSELQELEIFLTTQALLGIGLGIAISRQQQLAGSLTYQKQLANNLNRYRERLEKELSTRHILMQKLVHTEEDIRKNIARELHDAIGQNITAIQIQSMLIKRTSTLSSAHKSAEQIKNLSQQIHQTTRQLLRELRPPALDEMSLEQSIHHLINEFAFEEQNILCHFDYQLLHTPSDNTITLTLYRLVQELLNNISKHANANQINITLKQKRNLIVLQVRDNGIGIIDDKKNTGFGLKGIEERVRALGGHWRLNTQQGTHVIIYLPINTDRDNE</sequence>
<feature type="transmembrane region" description="Helical" evidence="10">
    <location>
        <begin position="185"/>
        <end position="205"/>
    </location>
</feature>
<keyword evidence="2" id="KW-1003">Cell membrane</keyword>
<dbReference type="EC" id="2.7.3.-" evidence="12"/>
<keyword evidence="7 10" id="KW-1133">Transmembrane helix</keyword>
<keyword evidence="5 10" id="KW-0812">Transmembrane</keyword>
<dbReference type="InterPro" id="IPR011712">
    <property type="entry name" value="Sig_transdc_His_kin_sub3_dim/P"/>
</dbReference>
<reference evidence="13 15" key="2">
    <citation type="submission" date="2019-07" db="EMBL/GenBank/DDBJ databases">
        <title>Genomic Encyclopedia of Type Strains, Phase I: the one thousand microbial genomes (KMG-I) project.</title>
        <authorList>
            <person name="Kyrpides N."/>
        </authorList>
    </citation>
    <scope>NUCLEOTIDE SEQUENCE [LARGE SCALE GENOMIC DNA]</scope>
    <source>
        <strain evidence="13 15">DSM 17909</strain>
    </source>
</reference>
<dbReference type="STRING" id="351671.XDD1_3068"/>
<keyword evidence="8" id="KW-0902">Two-component regulatory system</keyword>
<dbReference type="InterPro" id="IPR007895">
    <property type="entry name" value="MASE1"/>
</dbReference>